<dbReference type="Gene3D" id="3.40.1350.10">
    <property type="match status" value="1"/>
</dbReference>
<dbReference type="Proteomes" id="UP000027946">
    <property type="component" value="Unassembled WGS sequence"/>
</dbReference>
<accession>A0A069RBD4</accession>
<protein>
    <submittedName>
        <fullName evidence="2">Transposon Tn7 transposition protein TnsA</fullName>
    </submittedName>
</protein>
<evidence type="ECO:0000313" key="3">
    <source>
        <dbReference type="Proteomes" id="UP000027946"/>
    </source>
</evidence>
<reference evidence="2 3" key="1">
    <citation type="submission" date="2014-03" db="EMBL/GenBank/DDBJ databases">
        <title>Genome sequence of Clostridium litorale W6, DSM 5388.</title>
        <authorList>
            <person name="Poehlein A."/>
            <person name="Jagirdar A."/>
            <person name="Khonsari B."/>
            <person name="Chibani C.M."/>
            <person name="Gutierrez Gutierrez D.A."/>
            <person name="Davydova E."/>
            <person name="Alghaithi H.S."/>
            <person name="Nair K.P."/>
            <person name="Dhamotharan K."/>
            <person name="Chandran L."/>
            <person name="G W."/>
            <person name="Daniel R."/>
        </authorList>
    </citation>
    <scope>NUCLEOTIDE SEQUENCE [LARGE SCALE GENOMIC DNA]</scope>
    <source>
        <strain evidence="2 3">W6</strain>
    </source>
</reference>
<dbReference type="AlphaFoldDB" id="A0A069RBD4"/>
<dbReference type="eggNOG" id="ENOG502Z9E1">
    <property type="taxonomic scope" value="Bacteria"/>
</dbReference>
<sequence>MAKRNRKMTDKKIERMIKEGRGQGSGADYKPWITIQDIASKGRSTRIKGIKTKRQHEFLSDMETNFFFLMEFSDRVSDIREQYPLLLLEETLFIAEKLGIKHPTDPKTRMPIVVTTDFLITIQDHNGQRLIARTIKEKQKLSKRTLDKFEIERRYWQKRGVYWGIVTEDEIDKVKANNIASIYVNSVSIFPKISVRKLPFSTENYA</sequence>
<evidence type="ECO:0000313" key="2">
    <source>
        <dbReference type="EMBL" id="KDR94351.1"/>
    </source>
</evidence>
<dbReference type="InterPro" id="IPR011856">
    <property type="entry name" value="tRNA_endonuc-like_dom_sf"/>
</dbReference>
<evidence type="ECO:0000259" key="1">
    <source>
        <dbReference type="Pfam" id="PF08722"/>
    </source>
</evidence>
<proteinExistence type="predicted"/>
<organism evidence="2 3">
    <name type="scientific">Peptoclostridium litorale DSM 5388</name>
    <dbReference type="NCBI Taxonomy" id="1121324"/>
    <lineage>
        <taxon>Bacteria</taxon>
        <taxon>Bacillati</taxon>
        <taxon>Bacillota</taxon>
        <taxon>Clostridia</taxon>
        <taxon>Peptostreptococcales</taxon>
        <taxon>Peptoclostridiaceae</taxon>
        <taxon>Peptoclostridium</taxon>
    </lineage>
</organism>
<gene>
    <name evidence="2" type="primary">tnsA</name>
    <name evidence="2" type="ORF">CLIT_22c00060</name>
</gene>
<dbReference type="CDD" id="cd22362">
    <property type="entry name" value="TnsA_endonuclease-like"/>
    <property type="match status" value="1"/>
</dbReference>
<dbReference type="InterPro" id="IPR014833">
    <property type="entry name" value="TnsA_N"/>
</dbReference>
<dbReference type="EMBL" id="JJMM01000022">
    <property type="protein sequence ID" value="KDR94351.1"/>
    <property type="molecule type" value="Genomic_DNA"/>
</dbReference>
<dbReference type="Pfam" id="PF08722">
    <property type="entry name" value="Tn7_TnsA-like_N"/>
    <property type="match status" value="1"/>
</dbReference>
<keyword evidence="3" id="KW-1185">Reference proteome</keyword>
<name>A0A069RBD4_PEPLI</name>
<dbReference type="GO" id="GO:0003676">
    <property type="term" value="F:nucleic acid binding"/>
    <property type="evidence" value="ECO:0007669"/>
    <property type="project" value="InterPro"/>
</dbReference>
<feature type="domain" description="TnsA endonuclease N-terminal" evidence="1">
    <location>
        <begin position="74"/>
        <end position="168"/>
    </location>
</feature>
<dbReference type="SUPFAM" id="SSF52980">
    <property type="entry name" value="Restriction endonuclease-like"/>
    <property type="match status" value="1"/>
</dbReference>
<comment type="caution">
    <text evidence="2">The sequence shown here is derived from an EMBL/GenBank/DDBJ whole genome shotgun (WGS) entry which is preliminary data.</text>
</comment>
<dbReference type="RefSeq" id="WP_038267182.1">
    <property type="nucleotide sequence ID" value="NZ_FSRH01000028.1"/>
</dbReference>
<dbReference type="InterPro" id="IPR011335">
    <property type="entry name" value="Restrct_endonuc-II-like"/>
</dbReference>
<dbReference type="OrthoDB" id="5291587at2"/>